<evidence type="ECO:0000256" key="9">
    <source>
        <dbReference type="ARBA" id="ARBA00031636"/>
    </source>
</evidence>
<dbReference type="InterPro" id="IPR048279">
    <property type="entry name" value="MdtK-like"/>
</dbReference>
<dbReference type="AlphaFoldDB" id="A0A7J0A169"/>
<sequence length="444" mass="50306">MMKTKYTYKQIWTIAYPILISLIMEQLIGMTDTAFLGRVGEIELGASAIAGVYYLAIFMLAFGFSIGAQILIARRNGEGNYKEIGPIFYQGVYFLLIVAAILFTLSVVFSPHILKNIISSPHIYDAAESYIHWRVYGFFFSFVGVMFRAFFVGTTQTKTLTLNSIVMVLANVIFNYILIFGKFGFPQLGIAGAAIGSSLAEMVSVIFFIIYTWKRIDCKKYALNILPKFRVQMLKRILNISVWTMIQNFVSLSTWFMFFLFVEHLGERSLAIANIIRNVSGIPFMIAMAFASTCGSLVSNLIGAGEQDCVRGTIRQHIRIGYILVIPILVFFCLFPDLILRIYTDMPDLRAASVSSLWVLCSAYLVLVPANVYFQSVSGTGNTRTALAMELCVLTIYIAYSAYFILYLRMDVAFAWTTESVYGLFIFIFCYRYMKKGNWQEKEI</sequence>
<dbReference type="GO" id="GO:0042910">
    <property type="term" value="F:xenobiotic transmembrane transporter activity"/>
    <property type="evidence" value="ECO:0007669"/>
    <property type="project" value="InterPro"/>
</dbReference>
<accession>A0A7J0A169</accession>
<dbReference type="GO" id="GO:0005886">
    <property type="term" value="C:plasma membrane"/>
    <property type="evidence" value="ECO:0007669"/>
    <property type="project" value="UniProtKB-SubCell"/>
</dbReference>
<protein>
    <recommendedName>
        <fullName evidence="9">Multidrug-efflux transporter</fullName>
    </recommendedName>
</protein>
<feature type="transmembrane region" description="Helical" evidence="10">
    <location>
        <begin position="133"/>
        <end position="153"/>
    </location>
</feature>
<dbReference type="InterPro" id="IPR002528">
    <property type="entry name" value="MATE_fam"/>
</dbReference>
<evidence type="ECO:0000313" key="12">
    <source>
        <dbReference type="Proteomes" id="UP000491181"/>
    </source>
</evidence>
<feature type="transmembrane region" description="Helical" evidence="10">
    <location>
        <begin position="51"/>
        <end position="72"/>
    </location>
</feature>
<feature type="transmembrane region" description="Helical" evidence="10">
    <location>
        <begin position="237"/>
        <end position="262"/>
    </location>
</feature>
<dbReference type="NCBIfam" id="TIGR00797">
    <property type="entry name" value="matE"/>
    <property type="match status" value="1"/>
</dbReference>
<evidence type="ECO:0000256" key="6">
    <source>
        <dbReference type="ARBA" id="ARBA00022989"/>
    </source>
</evidence>
<organism evidence="11 12">
    <name type="scientific">Bacteroides acidifaciens</name>
    <dbReference type="NCBI Taxonomy" id="85831"/>
    <lineage>
        <taxon>Bacteria</taxon>
        <taxon>Pseudomonadati</taxon>
        <taxon>Bacteroidota</taxon>
        <taxon>Bacteroidia</taxon>
        <taxon>Bacteroidales</taxon>
        <taxon>Bacteroidaceae</taxon>
        <taxon>Bacteroides</taxon>
    </lineage>
</organism>
<feature type="transmembrane region" description="Helical" evidence="10">
    <location>
        <begin position="92"/>
        <end position="113"/>
    </location>
</feature>
<evidence type="ECO:0000313" key="11">
    <source>
        <dbReference type="EMBL" id="GFH86017.1"/>
    </source>
</evidence>
<dbReference type="PIRSF" id="PIRSF006603">
    <property type="entry name" value="DinF"/>
    <property type="match status" value="1"/>
</dbReference>
<comment type="caution">
    <text evidence="11">The sequence shown here is derived from an EMBL/GenBank/DDBJ whole genome shotgun (WGS) entry which is preliminary data.</text>
</comment>
<evidence type="ECO:0000256" key="10">
    <source>
        <dbReference type="SAM" id="Phobius"/>
    </source>
</evidence>
<feature type="transmembrane region" description="Helical" evidence="10">
    <location>
        <begin position="413"/>
        <end position="434"/>
    </location>
</feature>
<evidence type="ECO:0000256" key="4">
    <source>
        <dbReference type="ARBA" id="ARBA00022475"/>
    </source>
</evidence>
<keyword evidence="2" id="KW-0813">Transport</keyword>
<feature type="transmembrane region" description="Helical" evidence="10">
    <location>
        <begin position="160"/>
        <end position="178"/>
    </location>
</feature>
<reference evidence="11 12" key="1">
    <citation type="journal article" date="2020" name="Microbiome">
        <title>Single-cell genomics of uncultured bacteria reveals dietary fiber responders in the mouse gut microbiota.</title>
        <authorList>
            <person name="Chijiiwa R."/>
            <person name="Hosokawa M."/>
            <person name="Kogawa M."/>
            <person name="Nishikawa Y."/>
            <person name="Ide K."/>
            <person name="Sakanashi C."/>
            <person name="Takahashi K."/>
            <person name="Takeyama H."/>
        </authorList>
    </citation>
    <scope>NUCLEOTIDE SEQUENCE [LARGE SCALE GENOMIC DNA]</scope>
    <source>
        <strain evidence="11">IMSAGC_001</strain>
    </source>
</reference>
<keyword evidence="8 10" id="KW-0472">Membrane</keyword>
<evidence type="ECO:0000256" key="2">
    <source>
        <dbReference type="ARBA" id="ARBA00022448"/>
    </source>
</evidence>
<feature type="transmembrane region" description="Helical" evidence="10">
    <location>
        <begin position="190"/>
        <end position="213"/>
    </location>
</feature>
<evidence type="ECO:0000256" key="8">
    <source>
        <dbReference type="ARBA" id="ARBA00023136"/>
    </source>
</evidence>
<dbReference type="InterPro" id="IPR050222">
    <property type="entry name" value="MATE_MdtK"/>
</dbReference>
<evidence type="ECO:0000256" key="7">
    <source>
        <dbReference type="ARBA" id="ARBA00023065"/>
    </source>
</evidence>
<dbReference type="GO" id="GO:0006811">
    <property type="term" value="P:monoatomic ion transport"/>
    <property type="evidence" value="ECO:0007669"/>
    <property type="project" value="UniProtKB-KW"/>
</dbReference>
<dbReference type="GO" id="GO:0015297">
    <property type="term" value="F:antiporter activity"/>
    <property type="evidence" value="ECO:0007669"/>
    <property type="project" value="UniProtKB-KW"/>
</dbReference>
<dbReference type="CDD" id="cd13133">
    <property type="entry name" value="MATE_like_7"/>
    <property type="match status" value="1"/>
</dbReference>
<feature type="transmembrane region" description="Helical" evidence="10">
    <location>
        <begin position="355"/>
        <end position="374"/>
    </location>
</feature>
<feature type="transmembrane region" description="Helical" evidence="10">
    <location>
        <begin position="322"/>
        <end position="343"/>
    </location>
</feature>
<keyword evidence="4" id="KW-1003">Cell membrane</keyword>
<dbReference type="PANTHER" id="PTHR43298">
    <property type="entry name" value="MULTIDRUG RESISTANCE PROTEIN NORM-RELATED"/>
    <property type="match status" value="1"/>
</dbReference>
<dbReference type="PANTHER" id="PTHR43298:SF2">
    <property type="entry name" value="FMN_FAD EXPORTER YEEO-RELATED"/>
    <property type="match status" value="1"/>
</dbReference>
<comment type="subcellular location">
    <subcellularLocation>
        <location evidence="1">Cell membrane</location>
        <topology evidence="1">Multi-pass membrane protein</topology>
    </subcellularLocation>
</comment>
<keyword evidence="7" id="KW-0406">Ion transport</keyword>
<feature type="transmembrane region" description="Helical" evidence="10">
    <location>
        <begin position="12"/>
        <end position="31"/>
    </location>
</feature>
<proteinExistence type="predicted"/>
<evidence type="ECO:0000256" key="1">
    <source>
        <dbReference type="ARBA" id="ARBA00004651"/>
    </source>
</evidence>
<dbReference type="Proteomes" id="UP000491181">
    <property type="component" value="Unassembled WGS sequence"/>
</dbReference>
<keyword evidence="3" id="KW-0050">Antiport</keyword>
<evidence type="ECO:0000256" key="5">
    <source>
        <dbReference type="ARBA" id="ARBA00022692"/>
    </source>
</evidence>
<feature type="transmembrane region" description="Helical" evidence="10">
    <location>
        <begin position="386"/>
        <end position="407"/>
    </location>
</feature>
<name>A0A7J0A169_9BACE</name>
<dbReference type="EMBL" id="BLLS01000027">
    <property type="protein sequence ID" value="GFH86017.1"/>
    <property type="molecule type" value="Genomic_DNA"/>
</dbReference>
<feature type="transmembrane region" description="Helical" evidence="10">
    <location>
        <begin position="282"/>
        <end position="302"/>
    </location>
</feature>
<evidence type="ECO:0000256" key="3">
    <source>
        <dbReference type="ARBA" id="ARBA00022449"/>
    </source>
</evidence>
<dbReference type="Pfam" id="PF01554">
    <property type="entry name" value="MatE"/>
    <property type="match status" value="2"/>
</dbReference>
<keyword evidence="5 10" id="KW-0812">Transmembrane</keyword>
<keyword evidence="6 10" id="KW-1133">Transmembrane helix</keyword>
<gene>
    <name evidence="11" type="primary">norM_1</name>
    <name evidence="11" type="ORF">IMSAGC001_01421</name>
</gene>